<evidence type="ECO:0000256" key="4">
    <source>
        <dbReference type="ARBA" id="ARBA00022692"/>
    </source>
</evidence>
<dbReference type="Pfam" id="PF00005">
    <property type="entry name" value="ABC_tran"/>
    <property type="match status" value="1"/>
</dbReference>
<comment type="subcellular location">
    <subcellularLocation>
        <location evidence="1">Membrane</location>
        <topology evidence="1">Multi-pass membrane protein</topology>
    </subcellularLocation>
</comment>
<evidence type="ECO:0000256" key="11">
    <source>
        <dbReference type="ARBA" id="ARBA00023136"/>
    </source>
</evidence>
<dbReference type="SUPFAM" id="SSF90123">
    <property type="entry name" value="ABC transporter transmembrane region"/>
    <property type="match status" value="1"/>
</dbReference>
<comment type="similarity">
    <text evidence="13">In the N-terminal section; belongs to the peptidase S8 family.</text>
</comment>
<keyword evidence="9" id="KW-0067">ATP-binding</keyword>
<dbReference type="Gene3D" id="2.60.120.380">
    <property type="match status" value="1"/>
</dbReference>
<dbReference type="SUPFAM" id="SSF52540">
    <property type="entry name" value="P-loop containing nucleoside triphosphate hydrolases"/>
    <property type="match status" value="1"/>
</dbReference>
<keyword evidence="10 17" id="KW-1133">Transmembrane helix</keyword>
<feature type="compositionally biased region" description="Polar residues" evidence="16">
    <location>
        <begin position="941"/>
        <end position="963"/>
    </location>
</feature>
<feature type="active site" description="Charge relay system" evidence="15">
    <location>
        <position position="613"/>
    </location>
</feature>
<dbReference type="GO" id="GO:0004252">
    <property type="term" value="F:serine-type endopeptidase activity"/>
    <property type="evidence" value="ECO:0007669"/>
    <property type="project" value="UniProtKB-UniRule"/>
</dbReference>
<comment type="similarity">
    <text evidence="14">In the C-terminal section; belongs to the ABC transporter superfamily. ABCB family. Multidrug resistance exporter (TC 3.A.1.201) subfamily.</text>
</comment>
<proteinExistence type="inferred from homology"/>
<evidence type="ECO:0000256" key="3">
    <source>
        <dbReference type="ARBA" id="ARBA00022670"/>
    </source>
</evidence>
<keyword evidence="8 15" id="KW-0720">Serine protease</keyword>
<keyword evidence="6" id="KW-0547">Nucleotide-binding</keyword>
<dbReference type="Gene3D" id="1.20.1560.10">
    <property type="entry name" value="ABC transporter type 1, transmembrane domain"/>
    <property type="match status" value="2"/>
</dbReference>
<dbReference type="SUPFAM" id="SSF52743">
    <property type="entry name" value="Subtilisin-like"/>
    <property type="match status" value="1"/>
</dbReference>
<feature type="transmembrane region" description="Helical" evidence="17">
    <location>
        <begin position="1010"/>
        <end position="1031"/>
    </location>
</feature>
<evidence type="ECO:0000256" key="12">
    <source>
        <dbReference type="ARBA" id="ARBA00023180"/>
    </source>
</evidence>
<dbReference type="GO" id="GO:0015421">
    <property type="term" value="F:ABC-type oligopeptide transporter activity"/>
    <property type="evidence" value="ECO:0007669"/>
    <property type="project" value="TreeGrafter"/>
</dbReference>
<dbReference type="PANTHER" id="PTHR43394">
    <property type="entry name" value="ATP-DEPENDENT PERMEASE MDL1, MITOCHONDRIAL"/>
    <property type="match status" value="1"/>
</dbReference>
<dbReference type="PANTHER" id="PTHR43394:SF1">
    <property type="entry name" value="ATP-BINDING CASSETTE SUB-FAMILY B MEMBER 10, MITOCHONDRIAL"/>
    <property type="match status" value="1"/>
</dbReference>
<dbReference type="EMBL" id="JAVFKY010000001">
    <property type="protein sequence ID" value="KAK5582082.1"/>
    <property type="molecule type" value="Genomic_DNA"/>
</dbReference>
<feature type="transmembrane region" description="Helical" evidence="17">
    <location>
        <begin position="1232"/>
        <end position="1252"/>
    </location>
</feature>
<keyword evidence="5" id="KW-0732">Signal</keyword>
<evidence type="ECO:0000256" key="1">
    <source>
        <dbReference type="ARBA" id="ARBA00004141"/>
    </source>
</evidence>
<dbReference type="InterPro" id="IPR036640">
    <property type="entry name" value="ABC1_TM_sf"/>
</dbReference>
<evidence type="ECO:0000256" key="5">
    <source>
        <dbReference type="ARBA" id="ARBA00022729"/>
    </source>
</evidence>
<evidence type="ECO:0000256" key="8">
    <source>
        <dbReference type="ARBA" id="ARBA00022825"/>
    </source>
</evidence>
<protein>
    <submittedName>
        <fullName evidence="20">Uncharacterized protein</fullName>
    </submittedName>
</protein>
<feature type="transmembrane region" description="Helical" evidence="17">
    <location>
        <begin position="1051"/>
        <end position="1075"/>
    </location>
</feature>
<evidence type="ECO:0000256" key="15">
    <source>
        <dbReference type="PROSITE-ProRule" id="PRU01240"/>
    </source>
</evidence>
<evidence type="ECO:0000256" key="17">
    <source>
        <dbReference type="SAM" id="Phobius"/>
    </source>
</evidence>
<evidence type="ECO:0000256" key="9">
    <source>
        <dbReference type="ARBA" id="ARBA00022840"/>
    </source>
</evidence>
<keyword evidence="12" id="KW-0325">Glycoprotein</keyword>
<feature type="region of interest" description="Disordered" evidence="16">
    <location>
        <begin position="1601"/>
        <end position="1646"/>
    </location>
</feature>
<evidence type="ECO:0000313" key="21">
    <source>
        <dbReference type="Proteomes" id="UP001344447"/>
    </source>
</evidence>
<dbReference type="InterPro" id="IPR003439">
    <property type="entry name" value="ABC_transporter-like_ATP-bd"/>
</dbReference>
<feature type="transmembrane region" description="Helical" evidence="17">
    <location>
        <begin position="894"/>
        <end position="918"/>
    </location>
</feature>
<evidence type="ECO:0000259" key="18">
    <source>
        <dbReference type="PROSITE" id="PS50893"/>
    </source>
</evidence>
<dbReference type="GO" id="GO:0005524">
    <property type="term" value="F:ATP binding"/>
    <property type="evidence" value="ECO:0007669"/>
    <property type="project" value="UniProtKB-KW"/>
</dbReference>
<dbReference type="Pfam" id="PF00082">
    <property type="entry name" value="Peptidase_S8"/>
    <property type="match status" value="1"/>
</dbReference>
<comment type="similarity">
    <text evidence="15">Belongs to the peptidase S8 family.</text>
</comment>
<evidence type="ECO:0000256" key="7">
    <source>
        <dbReference type="ARBA" id="ARBA00022801"/>
    </source>
</evidence>
<dbReference type="Gene3D" id="3.40.50.200">
    <property type="entry name" value="Peptidase S8/S53 domain"/>
    <property type="match status" value="1"/>
</dbReference>
<dbReference type="PRINTS" id="PR00723">
    <property type="entry name" value="SUBTILISIN"/>
</dbReference>
<evidence type="ECO:0000256" key="14">
    <source>
        <dbReference type="ARBA" id="ARBA00061512"/>
    </source>
</evidence>
<keyword evidence="2" id="KW-0813">Transport</keyword>
<feature type="transmembrane region" description="Helical" evidence="17">
    <location>
        <begin position="1152"/>
        <end position="1169"/>
    </location>
</feature>
<feature type="domain" description="ABC transporter" evidence="18">
    <location>
        <begin position="1326"/>
        <end position="1562"/>
    </location>
</feature>
<keyword evidence="11 17" id="KW-0472">Membrane</keyword>
<evidence type="ECO:0000256" key="10">
    <source>
        <dbReference type="ARBA" id="ARBA00022989"/>
    </source>
</evidence>
<dbReference type="SUPFAM" id="SSF49785">
    <property type="entry name" value="Galactose-binding domain-like"/>
    <property type="match status" value="1"/>
</dbReference>
<feature type="active site" description="Charge relay system" evidence="15">
    <location>
        <position position="301"/>
    </location>
</feature>
<name>A0AAN7YZB4_9MYCE</name>
<dbReference type="PROSITE" id="PS00211">
    <property type="entry name" value="ABC_TRANSPORTER_1"/>
    <property type="match status" value="1"/>
</dbReference>
<dbReference type="InterPro" id="IPR027417">
    <property type="entry name" value="P-loop_NTPase"/>
</dbReference>
<organism evidence="20 21">
    <name type="scientific">Dictyostelium firmibasis</name>
    <dbReference type="NCBI Taxonomy" id="79012"/>
    <lineage>
        <taxon>Eukaryota</taxon>
        <taxon>Amoebozoa</taxon>
        <taxon>Evosea</taxon>
        <taxon>Eumycetozoa</taxon>
        <taxon>Dictyostelia</taxon>
        <taxon>Dictyosteliales</taxon>
        <taxon>Dictyosteliaceae</taxon>
        <taxon>Dictyostelium</taxon>
    </lineage>
</organism>
<dbReference type="InterPro" id="IPR036852">
    <property type="entry name" value="Peptidase_S8/S53_dom_sf"/>
</dbReference>
<dbReference type="InterPro" id="IPR017871">
    <property type="entry name" value="ABC_transporter-like_CS"/>
</dbReference>
<comment type="caution">
    <text evidence="20">The sequence shown here is derived from an EMBL/GenBank/DDBJ whole genome shotgun (WGS) entry which is preliminary data.</text>
</comment>
<dbReference type="FunFam" id="1.20.1560.10:FF:000215">
    <property type="entry name" value="ABC transporter B family member 4"/>
    <property type="match status" value="1"/>
</dbReference>
<dbReference type="InterPro" id="IPR034058">
    <property type="entry name" value="TagA/B/C/D_pept_dom"/>
</dbReference>
<dbReference type="Gene3D" id="3.40.50.300">
    <property type="entry name" value="P-loop containing nucleotide triphosphate hydrolases"/>
    <property type="match status" value="2"/>
</dbReference>
<gene>
    <name evidence="20" type="ORF">RB653_003665</name>
</gene>
<dbReference type="GO" id="GO:0090374">
    <property type="term" value="P:oligopeptide export from mitochondrion"/>
    <property type="evidence" value="ECO:0007669"/>
    <property type="project" value="TreeGrafter"/>
</dbReference>
<dbReference type="PROSITE" id="PS51892">
    <property type="entry name" value="SUBTILASE"/>
    <property type="match status" value="1"/>
</dbReference>
<reference evidence="20 21" key="1">
    <citation type="submission" date="2023-11" db="EMBL/GenBank/DDBJ databases">
        <title>Dfirmibasis_genome.</title>
        <authorList>
            <person name="Edelbroek B."/>
            <person name="Kjellin J."/>
            <person name="Jerlstrom-Hultqvist J."/>
            <person name="Soderbom F."/>
        </authorList>
    </citation>
    <scope>NUCLEOTIDE SEQUENCE [LARGE SCALE GENOMIC DNA]</scope>
    <source>
        <strain evidence="20 21">TNS-C-14</strain>
    </source>
</reference>
<dbReference type="InterPro" id="IPR000209">
    <property type="entry name" value="Peptidase_S8/S53_dom"/>
</dbReference>
<feature type="active site" description="Charge relay system" evidence="15">
    <location>
        <position position="341"/>
    </location>
</feature>
<keyword evidence="7 15" id="KW-0378">Hydrolase</keyword>
<dbReference type="InterPro" id="IPR015500">
    <property type="entry name" value="Peptidase_S8_subtilisin-rel"/>
</dbReference>
<dbReference type="CDD" id="cd18557">
    <property type="entry name" value="ABC_6TM_TAP_ABCB8_10_like"/>
    <property type="match status" value="1"/>
</dbReference>
<dbReference type="InterPro" id="IPR039421">
    <property type="entry name" value="Type_1_exporter"/>
</dbReference>
<feature type="region of interest" description="Disordered" evidence="16">
    <location>
        <begin position="933"/>
        <end position="977"/>
    </location>
</feature>
<dbReference type="GO" id="GO:0005743">
    <property type="term" value="C:mitochondrial inner membrane"/>
    <property type="evidence" value="ECO:0007669"/>
    <property type="project" value="TreeGrafter"/>
</dbReference>
<evidence type="ECO:0000259" key="19">
    <source>
        <dbReference type="PROSITE" id="PS50929"/>
    </source>
</evidence>
<dbReference type="FunFam" id="2.60.120.380:FF:000024">
    <property type="entry name" value="Serine protease/ABC transporter B family protein tagA"/>
    <property type="match status" value="1"/>
</dbReference>
<feature type="compositionally biased region" description="Acidic residues" evidence="16">
    <location>
        <begin position="1613"/>
        <end position="1622"/>
    </location>
</feature>
<dbReference type="FunFam" id="3.40.50.300:FF:001443">
    <property type="entry name" value="ABC transporter, ATP-binding protein"/>
    <property type="match status" value="1"/>
</dbReference>
<keyword evidence="21" id="KW-1185">Reference proteome</keyword>
<evidence type="ECO:0000256" key="6">
    <source>
        <dbReference type="ARBA" id="ARBA00022741"/>
    </source>
</evidence>
<evidence type="ECO:0000256" key="16">
    <source>
        <dbReference type="SAM" id="MobiDB-lite"/>
    </source>
</evidence>
<evidence type="ECO:0000313" key="20">
    <source>
        <dbReference type="EMBL" id="KAK5582082.1"/>
    </source>
</evidence>
<accession>A0AAN7YZB4</accession>
<dbReference type="InterPro" id="IPR003593">
    <property type="entry name" value="AAA+_ATPase"/>
</dbReference>
<dbReference type="InterPro" id="IPR011527">
    <property type="entry name" value="ABC1_TM_dom"/>
</dbReference>
<feature type="domain" description="ABC transmembrane type-1" evidence="19">
    <location>
        <begin position="1013"/>
        <end position="1293"/>
    </location>
</feature>
<dbReference type="PROSITE" id="PS50893">
    <property type="entry name" value="ABC_TRANSPORTER_2"/>
    <property type="match status" value="1"/>
</dbReference>
<dbReference type="GO" id="GO:0016887">
    <property type="term" value="F:ATP hydrolysis activity"/>
    <property type="evidence" value="ECO:0007669"/>
    <property type="project" value="InterPro"/>
</dbReference>
<evidence type="ECO:0000256" key="13">
    <source>
        <dbReference type="ARBA" id="ARBA00061054"/>
    </source>
</evidence>
<dbReference type="GO" id="GO:0006508">
    <property type="term" value="P:proteolysis"/>
    <property type="evidence" value="ECO:0007669"/>
    <property type="project" value="UniProtKB-KW"/>
</dbReference>
<dbReference type="Pfam" id="PF00664">
    <property type="entry name" value="ABC_membrane"/>
    <property type="match status" value="1"/>
</dbReference>
<sequence length="1699" mass="186793">MNKKLFIFGLSLFLFLFIFNISLSLKLSSKNNNFYNYNHINNKIHRNNEESNKLSKLIHLHNDVIDTTISRKDNIFNRKSNLKSKESLYLVHLKGPIEKQVHSELVKQLNQIFNDGGEIIHYIPDNTYLVSMIGDSDNDNNSNKQESINRLKDLVPSIQWLKSLEPRLKVSPLFKQSQFQDNKNEIDQLRVYYHSHSNDNSNFISELSLTVAEKEIISKNNILITVDLKNTQLSLESIIYKLSTESLVYWIEPSSSKLVKHTPSNKFAHYSIQSGSATTTSTPIWDIVGIKGDGEVVGCADTGIDVNHCFFYDTNPIGSTHRKIVSYSSGSGDQTDEIDGHGTHIVGTILGSTTVDPTVAEFSGGAPNSKVAFVDLQVGGNTLSVQSNLTAIYQSTYDQKAKVHCDAWNSNIGPFYTGVTEMIDRFQWTHKDFLVVRSAGNNVNFGFNSIYTLSQESTSKNSLVVGSSNQPSSTFSSSINYWDWDFIYNSIQTSVCTQGQSVYGLACSDLPSLATSTDIQTQCCSNTVLGKICCSTQIQQQYQTNSTVYNEFIPSLFSGVGPTSDGRFKPDLLAPGSPIISSRSLGPSSAADHCSPITSGIATSALIAMEGSSQAAAVAASAAVLVRQYYRDGYFINGKINLASGFQPSASLVKATLINTASIKVDSTLDYSQGFGNIQLSKLITTSNVATTSLSVPSSIEKADPIINTGETNSYCFALEGRADIDITLVWTDPAGSPLSTVTLVNNLDLALLAYVDGELSIYSGNSETIFKNSSEVIFDQLNNVEVIRIKNAPIGSYDVKVFGTNVVIPNQSYSVVIRTSGGSSLMKESECAQCFYDPNDDQTQACEFNNGIGTQYCKENNQFSKCVVYECNTGYVFDNGITKSCVTTLALTLYDIVLLGIFGIIIVGAVIFVLVCYKSKSLDQNKYVSLSKDKGGDGNSARSNSMANNGKQSNIELSSVGGTPNGEEEQQQQQNNLPQYDEDGRLISGQEVEISIFEVISLGKPESKILGLALFLSFIDVALGLAVPLVAANIFDYLYSGETNNISTTILTFALIIIGMIIVQFLSGILLALAGHRIIARLRREMFASLLKQDMAFFNERKTGELMSRLASDVSSVRSIISDSIPHMIIQIATIGGTLIMLFIISWKLSLVVLCPLPILLIFSKFYGGYIEVISVKVQDALADAATHAAETLFNMKTVRWFSAEEREVAKFSKLIAVSYKIALKMTIWNGIYSSTSGIFEQLSVFILLWYGSSLVRNGDLTPSMLIAFNLFLPFITGAVTQVATLYTTYKSYKGSSYRFFEIMQRVPDIQGEGGITRNKVRGDIQFNQVNFAYSSNPGQLVLEKIDIKFEPGTITALIGPSGGGKSTMLSLIGRLYNIDGGSITLDGTNIKDFNVPNLHEHISIVNQEPSLFSGTIAENIMFGKPTATRAEIIEACKQANAHDFITAMPEGYDTLIGERGTALSGGQKQRIAIARTIIKNPTVLLLDETTSELDVESEKLVQDSIDKLVVGRTVIIVAHRLTTILTADIIAVVSDSTISEMGTPEELLAKKGMFYDFVQIQYGKQGEELDIQLPSNSRNTRNAERLRNRSETIKQIAKINNIIPMHRPRENDDEENDNSDEGGSSRSPPPMWRQAKKNASANKSMLLIRRNTLAQDKSGWQKGNVDDKLQRVLQKSRKKGFMNNQDHKDIKATLVLY</sequence>
<evidence type="ECO:0000256" key="2">
    <source>
        <dbReference type="ARBA" id="ARBA00022448"/>
    </source>
</evidence>
<feature type="transmembrane region" description="Helical" evidence="17">
    <location>
        <begin position="1129"/>
        <end position="1146"/>
    </location>
</feature>
<keyword evidence="4 17" id="KW-0812">Transmembrane</keyword>
<feature type="transmembrane region" description="Helical" evidence="17">
    <location>
        <begin position="1272"/>
        <end position="1291"/>
    </location>
</feature>
<dbReference type="SMART" id="SM00382">
    <property type="entry name" value="AAA"/>
    <property type="match status" value="1"/>
</dbReference>
<dbReference type="CDD" id="cd04842">
    <property type="entry name" value="Peptidases_S8_Kp43_protease"/>
    <property type="match status" value="1"/>
</dbReference>
<dbReference type="InterPro" id="IPR008979">
    <property type="entry name" value="Galactose-bd-like_sf"/>
</dbReference>
<keyword evidence="3 15" id="KW-0645">Protease</keyword>
<dbReference type="PROSITE" id="PS50929">
    <property type="entry name" value="ABC_TM1F"/>
    <property type="match status" value="1"/>
</dbReference>
<dbReference type="Proteomes" id="UP001344447">
    <property type="component" value="Unassembled WGS sequence"/>
</dbReference>